<feature type="active site" description="Proton acceptor; specific for D-alanine" evidence="9">
    <location>
        <position position="34"/>
    </location>
</feature>
<evidence type="ECO:0000256" key="1">
    <source>
        <dbReference type="ARBA" id="ARBA00000316"/>
    </source>
</evidence>
<dbReference type="FunFam" id="3.20.20.10:FF:000002">
    <property type="entry name" value="Alanine racemase"/>
    <property type="match status" value="1"/>
</dbReference>
<dbReference type="Pfam" id="PF01168">
    <property type="entry name" value="Ala_racemase_N"/>
    <property type="match status" value="1"/>
</dbReference>
<evidence type="ECO:0000256" key="6">
    <source>
        <dbReference type="ARBA" id="ARBA00022898"/>
    </source>
</evidence>
<dbReference type="InterPro" id="IPR011079">
    <property type="entry name" value="Ala_racemase_C"/>
</dbReference>
<dbReference type="EMBL" id="FIZY01000034">
    <property type="protein sequence ID" value="CZF85052.1"/>
    <property type="molecule type" value="Genomic_DNA"/>
</dbReference>
<dbReference type="GO" id="GO:0030170">
    <property type="term" value="F:pyridoxal phosphate binding"/>
    <property type="evidence" value="ECO:0007669"/>
    <property type="project" value="UniProtKB-UniRule"/>
</dbReference>
<evidence type="ECO:0000256" key="11">
    <source>
        <dbReference type="PIRSR" id="PIRSR600821-52"/>
    </source>
</evidence>
<dbReference type="SUPFAM" id="SSF51419">
    <property type="entry name" value="PLP-binding barrel"/>
    <property type="match status" value="1"/>
</dbReference>
<dbReference type="Proteomes" id="UP000073601">
    <property type="component" value="Unassembled WGS sequence"/>
</dbReference>
<dbReference type="Pfam" id="PF00842">
    <property type="entry name" value="Ala_racemase_C"/>
    <property type="match status" value="1"/>
</dbReference>
<evidence type="ECO:0000313" key="13">
    <source>
        <dbReference type="EMBL" id="CZF85052.1"/>
    </source>
</evidence>
<comment type="pathway">
    <text evidence="3">Cell wall biogenesis; peptidoglycan biosynthesis.</text>
</comment>
<dbReference type="RefSeq" id="WP_062712341.1">
    <property type="nucleotide sequence ID" value="NZ_CAWRCI010000034.1"/>
</dbReference>
<dbReference type="GO" id="GO:0005829">
    <property type="term" value="C:cytosol"/>
    <property type="evidence" value="ECO:0007669"/>
    <property type="project" value="TreeGrafter"/>
</dbReference>
<evidence type="ECO:0000256" key="5">
    <source>
        <dbReference type="ARBA" id="ARBA00013089"/>
    </source>
</evidence>
<dbReference type="GO" id="GO:0008784">
    <property type="term" value="F:alanine racemase activity"/>
    <property type="evidence" value="ECO:0007669"/>
    <property type="project" value="UniProtKB-UniRule"/>
</dbReference>
<dbReference type="Gene3D" id="3.20.20.10">
    <property type="entry name" value="Alanine racemase"/>
    <property type="match status" value="1"/>
</dbReference>
<feature type="active site" description="Proton acceptor; specific for L-alanine" evidence="9">
    <location>
        <position position="255"/>
    </location>
</feature>
<dbReference type="FunFam" id="2.40.37.10:FF:000002">
    <property type="entry name" value="Alanine racemase"/>
    <property type="match status" value="1"/>
</dbReference>
<evidence type="ECO:0000256" key="8">
    <source>
        <dbReference type="ARBA" id="ARBA00037912"/>
    </source>
</evidence>
<dbReference type="InterPro" id="IPR009006">
    <property type="entry name" value="Ala_racemase/Decarboxylase_C"/>
</dbReference>
<dbReference type="NCBIfam" id="TIGR00492">
    <property type="entry name" value="alr"/>
    <property type="match status" value="1"/>
</dbReference>
<protein>
    <recommendedName>
        <fullName evidence="5 9">Alanine racemase</fullName>
        <ecNumber evidence="5 9">5.1.1.1</ecNumber>
    </recommendedName>
</protein>
<evidence type="ECO:0000256" key="4">
    <source>
        <dbReference type="ARBA" id="ARBA00007880"/>
    </source>
</evidence>
<feature type="domain" description="Alanine racemase C-terminal" evidence="12">
    <location>
        <begin position="234"/>
        <end position="358"/>
    </location>
</feature>
<dbReference type="SUPFAM" id="SSF50621">
    <property type="entry name" value="Alanine racemase C-terminal domain-like"/>
    <property type="match status" value="1"/>
</dbReference>
<evidence type="ECO:0000313" key="14">
    <source>
        <dbReference type="Proteomes" id="UP000073601"/>
    </source>
</evidence>
<dbReference type="PRINTS" id="PR00992">
    <property type="entry name" value="ALARACEMASE"/>
</dbReference>
<evidence type="ECO:0000256" key="3">
    <source>
        <dbReference type="ARBA" id="ARBA00004752"/>
    </source>
</evidence>
<evidence type="ECO:0000256" key="7">
    <source>
        <dbReference type="ARBA" id="ARBA00023235"/>
    </source>
</evidence>
<sequence length="361" mass="39030">MKAATAIIHTAALNHNIDIIRAMAPNSRTWAAIKANGYGHGLLPVAKALSSQADGFGVARLEEAVSLRAGGIVKPILLLEGFYSSADLPTLEAQNLQTAVHCIEQLEALEKANLEHPLHVWLKIDTGMHRLGVRPEYVAEFIERLKACPNVAKPLNFMSHFGCADEPEKPVTEQQIALFEELTAGQLGYKSLAASSGSLIWPTSHFDYVRPGISLYGISPMVERCGKDFGLKPAMTLTSSLIAVREAKKGETVGYGGRWMTDRDTKIGVVAIGYGDGYPRAAPDGTPVVINGRRVSLAGRVSMDMITIDLGPDATDRVGDEVILWGEELAVEEIARHVGTIGYELVTNLTSRVDLIYTKGQ</sequence>
<feature type="binding site" evidence="9 11">
    <location>
        <position position="303"/>
    </location>
    <ligand>
        <name>substrate</name>
    </ligand>
</feature>
<evidence type="ECO:0000256" key="10">
    <source>
        <dbReference type="PIRSR" id="PIRSR600821-50"/>
    </source>
</evidence>
<dbReference type="PANTHER" id="PTHR30511">
    <property type="entry name" value="ALANINE RACEMASE"/>
    <property type="match status" value="1"/>
</dbReference>
<dbReference type="EC" id="5.1.1.1" evidence="5 9"/>
<keyword evidence="14" id="KW-1185">Reference proteome</keyword>
<dbReference type="InterPro" id="IPR000821">
    <property type="entry name" value="Ala_racemase"/>
</dbReference>
<dbReference type="InterPro" id="IPR020622">
    <property type="entry name" value="Ala_racemase_pyridoxalP-BS"/>
</dbReference>
<proteinExistence type="inferred from homology"/>
<dbReference type="OrthoDB" id="9813814at2"/>
<dbReference type="CDD" id="cd06827">
    <property type="entry name" value="PLPDE_III_AR_proteobact"/>
    <property type="match status" value="1"/>
</dbReference>
<evidence type="ECO:0000256" key="2">
    <source>
        <dbReference type="ARBA" id="ARBA00001933"/>
    </source>
</evidence>
<comment type="catalytic activity">
    <reaction evidence="1 9">
        <text>L-alanine = D-alanine</text>
        <dbReference type="Rhea" id="RHEA:20249"/>
        <dbReference type="ChEBI" id="CHEBI:57416"/>
        <dbReference type="ChEBI" id="CHEBI:57972"/>
        <dbReference type="EC" id="5.1.1.1"/>
    </reaction>
</comment>
<keyword evidence="6 9" id="KW-0663">Pyridoxal phosphate</keyword>
<evidence type="ECO:0000259" key="12">
    <source>
        <dbReference type="SMART" id="SM01005"/>
    </source>
</evidence>
<dbReference type="InterPro" id="IPR001608">
    <property type="entry name" value="Ala_racemase_N"/>
</dbReference>
<comment type="pathway">
    <text evidence="8 9">Amino-acid biosynthesis; D-alanine biosynthesis; D-alanine from L-alanine: step 1/1.</text>
</comment>
<feature type="binding site" evidence="9 11">
    <location>
        <position position="130"/>
    </location>
    <ligand>
        <name>substrate</name>
    </ligand>
</feature>
<dbReference type="HAMAP" id="MF_01201">
    <property type="entry name" value="Ala_racemase"/>
    <property type="match status" value="1"/>
</dbReference>
<feature type="modified residue" description="N6-(pyridoxal phosphate)lysine" evidence="9 10">
    <location>
        <position position="34"/>
    </location>
</feature>
<dbReference type="InterPro" id="IPR029066">
    <property type="entry name" value="PLP-binding_barrel"/>
</dbReference>
<comment type="similarity">
    <text evidence="4 9">Belongs to the alanine racemase family.</text>
</comment>
<organism evidence="13 14">
    <name type="scientific">Grimontia marina</name>
    <dbReference type="NCBI Taxonomy" id="646534"/>
    <lineage>
        <taxon>Bacteria</taxon>
        <taxon>Pseudomonadati</taxon>
        <taxon>Pseudomonadota</taxon>
        <taxon>Gammaproteobacteria</taxon>
        <taxon>Vibrionales</taxon>
        <taxon>Vibrionaceae</taxon>
        <taxon>Grimontia</taxon>
    </lineage>
</organism>
<dbReference type="AlphaFoldDB" id="A0A128FE20"/>
<dbReference type="Gene3D" id="2.40.37.10">
    <property type="entry name" value="Lyase, Ornithine Decarboxylase, Chain A, domain 1"/>
    <property type="match status" value="1"/>
</dbReference>
<dbReference type="SMART" id="SM01005">
    <property type="entry name" value="Ala_racemase_C"/>
    <property type="match status" value="1"/>
</dbReference>
<accession>A0A128FE20</accession>
<evidence type="ECO:0000256" key="9">
    <source>
        <dbReference type="HAMAP-Rule" id="MF_01201"/>
    </source>
</evidence>
<comment type="function">
    <text evidence="9">Catalyzes the interconversion of L-alanine and D-alanine. May also act on other amino acids.</text>
</comment>
<dbReference type="UniPathway" id="UPA00042">
    <property type="reaction ID" value="UER00497"/>
</dbReference>
<dbReference type="GO" id="GO:0030632">
    <property type="term" value="P:D-alanine biosynthetic process"/>
    <property type="evidence" value="ECO:0007669"/>
    <property type="project" value="UniProtKB-UniRule"/>
</dbReference>
<dbReference type="PANTHER" id="PTHR30511:SF4">
    <property type="entry name" value="ALANINE RACEMASE, BIOSYNTHETIC"/>
    <property type="match status" value="1"/>
</dbReference>
<reference evidence="14" key="1">
    <citation type="submission" date="2016-02" db="EMBL/GenBank/DDBJ databases">
        <authorList>
            <person name="Rodrigo-Torres Lidia"/>
            <person name="Arahal R.David."/>
        </authorList>
    </citation>
    <scope>NUCLEOTIDE SEQUENCE [LARGE SCALE GENOMIC DNA]</scope>
    <source>
        <strain evidence="14">CECT 8713</strain>
    </source>
</reference>
<comment type="cofactor">
    <cofactor evidence="2 9 10">
        <name>pyridoxal 5'-phosphate</name>
        <dbReference type="ChEBI" id="CHEBI:597326"/>
    </cofactor>
</comment>
<name>A0A128FE20_9GAMM</name>
<keyword evidence="7 9" id="KW-0413">Isomerase</keyword>
<gene>
    <name evidence="13" type="primary">alr</name>
    <name evidence="13" type="ORF">GMA8713_03358</name>
</gene>
<dbReference type="PROSITE" id="PS00395">
    <property type="entry name" value="ALANINE_RACEMASE"/>
    <property type="match status" value="1"/>
</dbReference>